<comment type="subcellular location">
    <subcellularLocation>
        <location evidence="1">Cell membrane</location>
        <topology evidence="1">Multi-pass membrane protein</topology>
    </subcellularLocation>
</comment>
<evidence type="ECO:0000256" key="1">
    <source>
        <dbReference type="ARBA" id="ARBA00004651"/>
    </source>
</evidence>
<comment type="caution">
    <text evidence="8">The sequence shown here is derived from an EMBL/GenBank/DDBJ whole genome shotgun (WGS) entry which is preliminary data.</text>
</comment>
<comment type="similarity">
    <text evidence="2">Belongs to the CPA3 antiporters (TC 2.A.63) subunit E family.</text>
</comment>
<evidence type="ECO:0000256" key="2">
    <source>
        <dbReference type="ARBA" id="ARBA00006228"/>
    </source>
</evidence>
<evidence type="ECO:0000256" key="7">
    <source>
        <dbReference type="SAM" id="Phobius"/>
    </source>
</evidence>
<dbReference type="RefSeq" id="WP_369668147.1">
    <property type="nucleotide sequence ID" value="NZ_JBDKXB010000028.1"/>
</dbReference>
<dbReference type="Proteomes" id="UP001564408">
    <property type="component" value="Unassembled WGS sequence"/>
</dbReference>
<dbReference type="InterPro" id="IPR002758">
    <property type="entry name" value="Cation_antiport_E"/>
</dbReference>
<keyword evidence="9" id="KW-1185">Reference proteome</keyword>
<proteinExistence type="inferred from homology"/>
<evidence type="ECO:0000256" key="3">
    <source>
        <dbReference type="ARBA" id="ARBA00022475"/>
    </source>
</evidence>
<evidence type="ECO:0000256" key="6">
    <source>
        <dbReference type="ARBA" id="ARBA00023136"/>
    </source>
</evidence>
<feature type="transmembrane region" description="Helical" evidence="7">
    <location>
        <begin position="34"/>
        <end position="56"/>
    </location>
</feature>
<sequence length="171" mass="19140">MDYRLPDATLSTIIVRLVFFTAVWSIITGADPESWVFGIPSVLFATWVSLLLAPAHPRTLSPLGIMRFVPYFLWGSLRGGLDVAARVLGPRLRIKPGFYRYRVRLRSRAALVVFLDTLSLLPGTLGANLDDDQHAVIHSIDTSVDLEPSLKELERLVGDMFREDLTDDTDD</sequence>
<name>A0ABV4BGU5_9GAMM</name>
<dbReference type="PANTHER" id="PTHR34584:SF1">
    <property type="entry name" value="NA(+)_H(+) ANTIPORTER SUBUNIT E1"/>
    <property type="match status" value="1"/>
</dbReference>
<protein>
    <submittedName>
        <fullName evidence="8">Na+/H+ antiporter subunit E</fullName>
    </submittedName>
</protein>
<evidence type="ECO:0000256" key="5">
    <source>
        <dbReference type="ARBA" id="ARBA00022989"/>
    </source>
</evidence>
<keyword evidence="6 7" id="KW-0472">Membrane</keyword>
<reference evidence="8 9" key="1">
    <citation type="submission" date="2024-05" db="EMBL/GenBank/DDBJ databases">
        <title>Genome Sequence and Characterization of the New Strain Purple Sulfur Bacterium of Genus Thioalkalicoccus.</title>
        <authorList>
            <person name="Bryantseva I.A."/>
            <person name="Kyndt J.A."/>
            <person name="Imhoff J.F."/>
        </authorList>
    </citation>
    <scope>NUCLEOTIDE SEQUENCE [LARGE SCALE GENOMIC DNA]</scope>
    <source>
        <strain evidence="8 9">Um2</strain>
    </source>
</reference>
<accession>A0ABV4BGU5</accession>
<keyword evidence="3" id="KW-1003">Cell membrane</keyword>
<organism evidence="8 9">
    <name type="scientific">Thioalkalicoccus limnaeus</name>
    <dbReference type="NCBI Taxonomy" id="120681"/>
    <lineage>
        <taxon>Bacteria</taxon>
        <taxon>Pseudomonadati</taxon>
        <taxon>Pseudomonadota</taxon>
        <taxon>Gammaproteobacteria</taxon>
        <taxon>Chromatiales</taxon>
        <taxon>Chromatiaceae</taxon>
        <taxon>Thioalkalicoccus</taxon>
    </lineage>
</organism>
<evidence type="ECO:0000256" key="4">
    <source>
        <dbReference type="ARBA" id="ARBA00022692"/>
    </source>
</evidence>
<dbReference type="Pfam" id="PF01899">
    <property type="entry name" value="MNHE"/>
    <property type="match status" value="1"/>
</dbReference>
<gene>
    <name evidence="8" type="ORF">ABC977_15250</name>
</gene>
<feature type="transmembrane region" description="Helical" evidence="7">
    <location>
        <begin position="6"/>
        <end position="27"/>
    </location>
</feature>
<evidence type="ECO:0000313" key="9">
    <source>
        <dbReference type="Proteomes" id="UP001564408"/>
    </source>
</evidence>
<dbReference type="PANTHER" id="PTHR34584">
    <property type="entry name" value="NA(+)/H(+) ANTIPORTER SUBUNIT E1"/>
    <property type="match status" value="1"/>
</dbReference>
<evidence type="ECO:0000313" key="8">
    <source>
        <dbReference type="EMBL" id="MEY6433760.1"/>
    </source>
</evidence>
<dbReference type="EMBL" id="JBDKXB010000028">
    <property type="protein sequence ID" value="MEY6433760.1"/>
    <property type="molecule type" value="Genomic_DNA"/>
</dbReference>
<keyword evidence="5 7" id="KW-1133">Transmembrane helix</keyword>
<keyword evidence="4 7" id="KW-0812">Transmembrane</keyword>